<accession>A0A1I2ER61</accession>
<dbReference type="Proteomes" id="UP000199400">
    <property type="component" value="Unassembled WGS sequence"/>
</dbReference>
<feature type="compositionally biased region" description="Basic residues" evidence="1">
    <location>
        <begin position="94"/>
        <end position="109"/>
    </location>
</feature>
<feature type="compositionally biased region" description="Basic residues" evidence="1">
    <location>
        <begin position="172"/>
        <end position="183"/>
    </location>
</feature>
<reference evidence="3" key="1">
    <citation type="submission" date="2016-10" db="EMBL/GenBank/DDBJ databases">
        <authorList>
            <person name="Varghese N."/>
            <person name="Submissions S."/>
        </authorList>
    </citation>
    <scope>NUCLEOTIDE SEQUENCE [LARGE SCALE GENOMIC DNA]</scope>
    <source>
        <strain evidence="3">ATCC 25963</strain>
    </source>
</reference>
<dbReference type="AlphaFoldDB" id="A0A1I2ER61"/>
<dbReference type="EMBL" id="FOMX01000023">
    <property type="protein sequence ID" value="SFE95309.1"/>
    <property type="molecule type" value="Genomic_DNA"/>
</dbReference>
<evidence type="ECO:0000313" key="3">
    <source>
        <dbReference type="Proteomes" id="UP000199400"/>
    </source>
</evidence>
<organism evidence="2 3">
    <name type="scientific">Nannocystis exedens</name>
    <dbReference type="NCBI Taxonomy" id="54"/>
    <lineage>
        <taxon>Bacteria</taxon>
        <taxon>Pseudomonadati</taxon>
        <taxon>Myxococcota</taxon>
        <taxon>Polyangia</taxon>
        <taxon>Nannocystales</taxon>
        <taxon>Nannocystaceae</taxon>
        <taxon>Nannocystis</taxon>
    </lineage>
</organism>
<feature type="compositionally biased region" description="Pro residues" evidence="1">
    <location>
        <begin position="193"/>
        <end position="208"/>
    </location>
</feature>
<sequence length="314" mass="34295">MRPPGGPTVRRRRGDRSTNHTTLARRADNRSSAPPRSPTGLSRARASRDGVATLADPDCHDPEHGAARSGPLAARDRRGHRCESQFGPPPPPGAHRRTVGTHRRGHHPPRRDQAAIDRTRDRPRPARSRGRESRDPPRADDAAELRTAVIATHRDRRMPRKEKPCLVPARRGSMHRHRVRMKTPRPTARARPPLRPRFAAPPPPPPLLRWPRLSAAPRHPPRFPAPPPSPSAQSSPCRSPASATPILEQAPRRSSGASPPLSPSSCSRNRDGPAPSDGNRRAHQPQPGRPATNLRGRPNYGPQPAPARSSGGPP</sequence>
<protein>
    <submittedName>
        <fullName evidence="2">Uncharacterized protein</fullName>
    </submittedName>
</protein>
<feature type="region of interest" description="Disordered" evidence="1">
    <location>
        <begin position="1"/>
        <end position="314"/>
    </location>
</feature>
<gene>
    <name evidence="2" type="ORF">SAMN02745121_06229</name>
</gene>
<evidence type="ECO:0000256" key="1">
    <source>
        <dbReference type="SAM" id="MobiDB-lite"/>
    </source>
</evidence>
<name>A0A1I2ER61_9BACT</name>
<feature type="compositionally biased region" description="Basic and acidic residues" evidence="1">
    <location>
        <begin position="57"/>
        <end position="66"/>
    </location>
</feature>
<feature type="compositionally biased region" description="Low complexity" evidence="1">
    <location>
        <begin position="252"/>
        <end position="267"/>
    </location>
</feature>
<proteinExistence type="predicted"/>
<feature type="compositionally biased region" description="Low complexity" evidence="1">
    <location>
        <begin position="231"/>
        <end position="243"/>
    </location>
</feature>
<evidence type="ECO:0000313" key="2">
    <source>
        <dbReference type="EMBL" id="SFE95309.1"/>
    </source>
</evidence>
<keyword evidence="3" id="KW-1185">Reference proteome</keyword>
<feature type="compositionally biased region" description="Basic and acidic residues" evidence="1">
    <location>
        <begin position="110"/>
        <end position="144"/>
    </location>
</feature>